<dbReference type="EMBL" id="JEME01002664">
    <property type="protein sequence ID" value="KYG03584.1"/>
    <property type="molecule type" value="Genomic_DNA"/>
</dbReference>
<dbReference type="Proteomes" id="UP000075502">
    <property type="component" value="Unassembled WGS sequence"/>
</dbReference>
<evidence type="ECO:0000313" key="1">
    <source>
        <dbReference type="EMBL" id="KYG03584.1"/>
    </source>
</evidence>
<protein>
    <recommendedName>
        <fullName evidence="3">PIN domain-containing protein</fullName>
    </recommendedName>
</protein>
<comment type="caution">
    <text evidence="1">The sequence shown here is derived from an EMBL/GenBank/DDBJ whole genome shotgun (WGS) entry which is preliminary data.</text>
</comment>
<gene>
    <name evidence="1" type="ORF">BE21_51040</name>
</gene>
<dbReference type="AlphaFoldDB" id="A0A150TFW8"/>
<proteinExistence type="predicted"/>
<accession>A0A150TFW8</accession>
<name>A0A150TFW8_SORCE</name>
<evidence type="ECO:0000313" key="2">
    <source>
        <dbReference type="Proteomes" id="UP000075502"/>
    </source>
</evidence>
<reference evidence="1 2" key="1">
    <citation type="submission" date="2014-02" db="EMBL/GenBank/DDBJ databases">
        <title>The small core and large imbalanced accessory genome model reveals a collaborative survival strategy of Sorangium cellulosum strains in nature.</title>
        <authorList>
            <person name="Han K."/>
            <person name="Peng R."/>
            <person name="Blom J."/>
            <person name="Li Y.-Z."/>
        </authorList>
    </citation>
    <scope>NUCLEOTIDE SEQUENCE [LARGE SCALE GENOMIC DNA]</scope>
    <source>
        <strain evidence="1 2">So0007-03</strain>
    </source>
</reference>
<evidence type="ECO:0008006" key="3">
    <source>
        <dbReference type="Google" id="ProtNLM"/>
    </source>
</evidence>
<sequence>MKKKRAAAIVVDTSVARSCGKQGAADLHALACLDALIALREAGLMLAMSPALLAEWERHWSTFARRWFYKMRSSRRVRDVAPGQHGPTRKAAKALLDTDARQAVAKDMLLVEAALASDRRVISLDEKVRRHFAALAASVADLRSVHWANPTSAGCVAWLAAQAPDDPVWTLGSPR</sequence>
<organism evidence="1 2">
    <name type="scientific">Sorangium cellulosum</name>
    <name type="common">Polyangium cellulosum</name>
    <dbReference type="NCBI Taxonomy" id="56"/>
    <lineage>
        <taxon>Bacteria</taxon>
        <taxon>Pseudomonadati</taxon>
        <taxon>Myxococcota</taxon>
        <taxon>Polyangia</taxon>
        <taxon>Polyangiales</taxon>
        <taxon>Polyangiaceae</taxon>
        <taxon>Sorangium</taxon>
    </lineage>
</organism>